<keyword evidence="2" id="KW-1185">Reference proteome</keyword>
<dbReference type="EMBL" id="SLXV01000009">
    <property type="protein sequence ID" value="TCP69364.1"/>
    <property type="molecule type" value="Genomic_DNA"/>
</dbReference>
<sequence>MNTERKPRLSINGAATVDGGRYREVKIAGQGTINEDLDTIQLTVNGHLEGLGDIAAELMTVNGRLVTQRDLSAKKAQVNGLVKVWGDLQASRLRIHGEVVGKQNLTSESIHIYGSLKLDGDCNTDSFTGKAQFQINGLLNADQIDIGLYGGSSAKEIGGEKIIIKKGRKWDKLLPWLQSELKVECIEGDYIELENTQAKIVRGKQIIIGKDCTIDRIEYQDSYTAHTDSKVGEAVKI</sequence>
<dbReference type="AlphaFoldDB" id="A0A4R2RXT4"/>
<reference evidence="1 2" key="1">
    <citation type="submission" date="2019-03" db="EMBL/GenBank/DDBJ databases">
        <title>Genomic Encyclopedia of Type Strains, Phase IV (KMG-IV): sequencing the most valuable type-strain genomes for metagenomic binning, comparative biology and taxonomic classification.</title>
        <authorList>
            <person name="Goeker M."/>
        </authorList>
    </citation>
    <scope>NUCLEOTIDE SEQUENCE [LARGE SCALE GENOMIC DNA]</scope>
    <source>
        <strain evidence="1 2">DSM 46831</strain>
    </source>
</reference>
<evidence type="ECO:0000313" key="1">
    <source>
        <dbReference type="EMBL" id="TCP69364.1"/>
    </source>
</evidence>
<protein>
    <submittedName>
        <fullName evidence="1">Cytoskeletal protein CcmA (Bactofilin family)</fullName>
    </submittedName>
</protein>
<name>A0A4R2RXT4_9BACL</name>
<dbReference type="Proteomes" id="UP000294746">
    <property type="component" value="Unassembled WGS sequence"/>
</dbReference>
<dbReference type="OrthoDB" id="1730007at2"/>
<accession>A0A4R2RXT4</accession>
<evidence type="ECO:0000313" key="2">
    <source>
        <dbReference type="Proteomes" id="UP000294746"/>
    </source>
</evidence>
<dbReference type="RefSeq" id="WP_131848316.1">
    <property type="nucleotide sequence ID" value="NZ_SLXV01000009.1"/>
</dbReference>
<comment type="caution">
    <text evidence="1">The sequence shown here is derived from an EMBL/GenBank/DDBJ whole genome shotgun (WGS) entry which is preliminary data.</text>
</comment>
<gene>
    <name evidence="1" type="ORF">EDD57_10922</name>
</gene>
<proteinExistence type="predicted"/>
<organism evidence="1 2">
    <name type="scientific">Baia soyae</name>
    <dbReference type="NCBI Taxonomy" id="1544746"/>
    <lineage>
        <taxon>Bacteria</taxon>
        <taxon>Bacillati</taxon>
        <taxon>Bacillota</taxon>
        <taxon>Bacilli</taxon>
        <taxon>Bacillales</taxon>
        <taxon>Thermoactinomycetaceae</taxon>
        <taxon>Baia</taxon>
    </lineage>
</organism>